<dbReference type="Proteomes" id="UP000474640">
    <property type="component" value="Unassembled WGS sequence"/>
</dbReference>
<reference evidence="1 2" key="1">
    <citation type="submission" date="2020-01" db="EMBL/GenBank/DDBJ databases">
        <authorList>
            <person name="Palmer J.M."/>
        </authorList>
    </citation>
    <scope>NUCLEOTIDE SEQUENCE [LARGE SCALE GENOMIC DNA]</scope>
    <source>
        <strain evidence="1 2">TWF970</strain>
    </source>
</reference>
<proteinExistence type="predicted"/>
<name>A0A7C8RAT9_ORBOL</name>
<gene>
    <name evidence="1" type="ORF">TWF970_006595</name>
</gene>
<evidence type="ECO:0000313" key="2">
    <source>
        <dbReference type="Proteomes" id="UP000474640"/>
    </source>
</evidence>
<accession>A0A7C8RAT9</accession>
<sequence length="57" mass="6606">MSLCCLLREKTARGLNKKFEFVDFYGKDLSLSQGRKRLMFESLQGLLRRHGTLINSV</sequence>
<comment type="caution">
    <text evidence="1">The sequence shown here is derived from an EMBL/GenBank/DDBJ whole genome shotgun (WGS) entry which is preliminary data.</text>
</comment>
<evidence type="ECO:0000313" key="1">
    <source>
        <dbReference type="EMBL" id="KAF3275689.1"/>
    </source>
</evidence>
<dbReference type="AlphaFoldDB" id="A0A7C8RAT9"/>
<dbReference type="EMBL" id="JAABOJ010000036">
    <property type="protein sequence ID" value="KAF3275689.1"/>
    <property type="molecule type" value="Genomic_DNA"/>
</dbReference>
<organism evidence="1 2">
    <name type="scientific">Orbilia oligospora</name>
    <name type="common">Nematode-trapping fungus</name>
    <name type="synonym">Arthrobotrys oligospora</name>
    <dbReference type="NCBI Taxonomy" id="2813651"/>
    <lineage>
        <taxon>Eukaryota</taxon>
        <taxon>Fungi</taxon>
        <taxon>Dikarya</taxon>
        <taxon>Ascomycota</taxon>
        <taxon>Pezizomycotina</taxon>
        <taxon>Orbiliomycetes</taxon>
        <taxon>Orbiliales</taxon>
        <taxon>Orbiliaceae</taxon>
        <taxon>Orbilia</taxon>
    </lineage>
</organism>
<protein>
    <submittedName>
        <fullName evidence="1">Uncharacterized protein</fullName>
    </submittedName>
</protein>